<keyword evidence="7" id="KW-1015">Disulfide bond</keyword>
<dbReference type="PANTHER" id="PTHR25466">
    <property type="entry name" value="T-LYMPHOCYTE ACTIVATION ANTIGEN"/>
    <property type="match status" value="1"/>
</dbReference>
<dbReference type="Gene3D" id="2.60.40.10">
    <property type="entry name" value="Immunoglobulins"/>
    <property type="match status" value="2"/>
</dbReference>
<evidence type="ECO:0000256" key="8">
    <source>
        <dbReference type="ARBA" id="ARBA00023170"/>
    </source>
</evidence>
<evidence type="ECO:0000313" key="14">
    <source>
        <dbReference type="Proteomes" id="UP000579812"/>
    </source>
</evidence>
<evidence type="ECO:0000256" key="3">
    <source>
        <dbReference type="ARBA" id="ARBA00022692"/>
    </source>
</evidence>
<keyword evidence="5 11" id="KW-1133">Transmembrane helix</keyword>
<evidence type="ECO:0000256" key="11">
    <source>
        <dbReference type="SAM" id="Phobius"/>
    </source>
</evidence>
<feature type="domain" description="Immunoglobulin" evidence="12">
    <location>
        <begin position="170"/>
        <end position="263"/>
    </location>
</feature>
<dbReference type="InterPro" id="IPR003599">
    <property type="entry name" value="Ig_sub"/>
</dbReference>
<evidence type="ECO:0000256" key="6">
    <source>
        <dbReference type="ARBA" id="ARBA00023136"/>
    </source>
</evidence>
<dbReference type="EMBL" id="JAAMOB010000019">
    <property type="protein sequence ID" value="KAF4100898.1"/>
    <property type="molecule type" value="Genomic_DNA"/>
</dbReference>
<keyword evidence="9" id="KW-0325">Glycoprotein</keyword>
<organism evidence="13 14">
    <name type="scientific">Onychostoma macrolepis</name>
    <dbReference type="NCBI Taxonomy" id="369639"/>
    <lineage>
        <taxon>Eukaryota</taxon>
        <taxon>Metazoa</taxon>
        <taxon>Chordata</taxon>
        <taxon>Craniata</taxon>
        <taxon>Vertebrata</taxon>
        <taxon>Euteleostomi</taxon>
        <taxon>Actinopterygii</taxon>
        <taxon>Neopterygii</taxon>
        <taxon>Teleostei</taxon>
        <taxon>Ostariophysi</taxon>
        <taxon>Cypriniformes</taxon>
        <taxon>Cyprinidae</taxon>
        <taxon>Acrossocheilinae</taxon>
        <taxon>Onychostoma</taxon>
    </lineage>
</organism>
<keyword evidence="10" id="KW-0393">Immunoglobulin domain</keyword>
<keyword evidence="2" id="KW-1003">Cell membrane</keyword>
<dbReference type="GO" id="GO:0009897">
    <property type="term" value="C:external side of plasma membrane"/>
    <property type="evidence" value="ECO:0007669"/>
    <property type="project" value="TreeGrafter"/>
</dbReference>
<comment type="caution">
    <text evidence="13">The sequence shown here is derived from an EMBL/GenBank/DDBJ whole genome shotgun (WGS) entry which is preliminary data.</text>
</comment>
<feature type="domain" description="Immunoglobulin" evidence="12">
    <location>
        <begin position="270"/>
        <end position="353"/>
    </location>
</feature>
<evidence type="ECO:0000256" key="7">
    <source>
        <dbReference type="ARBA" id="ARBA00023157"/>
    </source>
</evidence>
<dbReference type="PANTHER" id="PTHR25466:SF11">
    <property type="entry name" value="GALECTIN 17-RELATED"/>
    <property type="match status" value="1"/>
</dbReference>
<evidence type="ECO:0000256" key="1">
    <source>
        <dbReference type="ARBA" id="ARBA00004251"/>
    </source>
</evidence>
<evidence type="ECO:0000256" key="10">
    <source>
        <dbReference type="ARBA" id="ARBA00023319"/>
    </source>
</evidence>
<dbReference type="GO" id="GO:0031295">
    <property type="term" value="P:T cell costimulation"/>
    <property type="evidence" value="ECO:0007669"/>
    <property type="project" value="TreeGrafter"/>
</dbReference>
<evidence type="ECO:0000256" key="4">
    <source>
        <dbReference type="ARBA" id="ARBA00022729"/>
    </source>
</evidence>
<dbReference type="GO" id="GO:0042102">
    <property type="term" value="P:positive regulation of T cell proliferation"/>
    <property type="evidence" value="ECO:0007669"/>
    <property type="project" value="TreeGrafter"/>
</dbReference>
<evidence type="ECO:0000256" key="9">
    <source>
        <dbReference type="ARBA" id="ARBA00023180"/>
    </source>
</evidence>
<dbReference type="SMART" id="SM00409">
    <property type="entry name" value="IG"/>
    <property type="match status" value="3"/>
</dbReference>
<gene>
    <name evidence="13" type="ORF">G5714_019094</name>
</gene>
<dbReference type="AlphaFoldDB" id="A0A7J6C0V1"/>
<protein>
    <recommendedName>
        <fullName evidence="12">Immunoglobulin domain-containing protein</fullName>
    </recommendedName>
</protein>
<feature type="transmembrane region" description="Helical" evidence="11">
    <location>
        <begin position="374"/>
        <end position="395"/>
    </location>
</feature>
<reference evidence="13 14" key="1">
    <citation type="submission" date="2020-04" db="EMBL/GenBank/DDBJ databases">
        <title>Chromosome-level genome assembly of a cyprinid fish Onychostoma macrolepis by integration of Nanopore Sequencing, Bionano and Hi-C technology.</title>
        <authorList>
            <person name="Wang D."/>
        </authorList>
    </citation>
    <scope>NUCLEOTIDE SEQUENCE [LARGE SCALE GENOMIC DNA]</scope>
    <source>
        <strain evidence="13">SWU-2019</strain>
        <tissue evidence="13">Muscle</tissue>
    </source>
</reference>
<evidence type="ECO:0000256" key="2">
    <source>
        <dbReference type="ARBA" id="ARBA00022475"/>
    </source>
</evidence>
<evidence type="ECO:0000259" key="12">
    <source>
        <dbReference type="SMART" id="SM00409"/>
    </source>
</evidence>
<dbReference type="GO" id="GO:0006955">
    <property type="term" value="P:immune response"/>
    <property type="evidence" value="ECO:0007669"/>
    <property type="project" value="TreeGrafter"/>
</dbReference>
<keyword evidence="14" id="KW-1185">Reference proteome</keyword>
<keyword evidence="4" id="KW-0732">Signal</keyword>
<dbReference type="GO" id="GO:0042130">
    <property type="term" value="P:negative regulation of T cell proliferation"/>
    <property type="evidence" value="ECO:0007669"/>
    <property type="project" value="TreeGrafter"/>
</dbReference>
<accession>A0A7J6C0V1</accession>
<feature type="domain" description="Immunoglobulin" evidence="12">
    <location>
        <begin position="8"/>
        <end position="92"/>
    </location>
</feature>
<dbReference type="Proteomes" id="UP000579812">
    <property type="component" value="Unassembled WGS sequence"/>
</dbReference>
<comment type="subcellular location">
    <subcellularLocation>
        <location evidence="1">Cell membrane</location>
        <topology evidence="1">Single-pass type I membrane protein</topology>
    </subcellularLocation>
</comment>
<name>A0A7J6C0V1_9TELE</name>
<sequence length="417" mass="47147">MGRILNYIDEISVKIGEKLKLDVLLSNADKVQHQSRRSTGWKEVWKRGDGVQNHQLNDRDGNLIISNFTASDAGTYRVLDPEGDILIPVTVKGPHAWNGSKQLKHWIGPAGLPVFFGVFFWWFCLLKKQKTDTPYRWRTCRALTMLRCSNLLLLRCLVNHSGTPLVGTHSSSERGKKGGNIILECELENNKIINLIRRSKSILECQNEKCENKTENVQGICKEGACDIIIKNLSFSDAGTYILRYSHTNDPTEKVQQNEVQTKKYQLHIQDEASVKIGEELKLDVLSNAHKVKHQNKPSTEWTEVWSRSGGVQSERLTDTDGILSINNFTASDAGTYRVLDSEGEILITVTVTERRTESKEGLDGTEQHTVEKWIASVCGILVLAVIVIVITVIIRRRRRRGYTEGQVQENPDPQNM</sequence>
<dbReference type="GO" id="GO:0007166">
    <property type="term" value="P:cell surface receptor signaling pathway"/>
    <property type="evidence" value="ECO:0007669"/>
    <property type="project" value="TreeGrafter"/>
</dbReference>
<evidence type="ECO:0000313" key="13">
    <source>
        <dbReference type="EMBL" id="KAF4100898.1"/>
    </source>
</evidence>
<proteinExistence type="predicted"/>
<keyword evidence="8" id="KW-0675">Receptor</keyword>
<dbReference type="InterPro" id="IPR051713">
    <property type="entry name" value="T-cell_Activation_Regulation"/>
</dbReference>
<keyword evidence="6 11" id="KW-0472">Membrane</keyword>
<keyword evidence="3 11" id="KW-0812">Transmembrane</keyword>
<dbReference type="InterPro" id="IPR013783">
    <property type="entry name" value="Ig-like_fold"/>
</dbReference>
<evidence type="ECO:0000256" key="5">
    <source>
        <dbReference type="ARBA" id="ARBA00022989"/>
    </source>
</evidence>
<dbReference type="GO" id="GO:0071222">
    <property type="term" value="P:cellular response to lipopolysaccharide"/>
    <property type="evidence" value="ECO:0007669"/>
    <property type="project" value="TreeGrafter"/>
</dbReference>